<accession>A0A2P6NPZ5</accession>
<dbReference type="OrthoDB" id="10040867at2759"/>
<reference evidence="2 3" key="1">
    <citation type="journal article" date="2018" name="Genome Biol. Evol.">
        <title>Multiple Roots of Fruiting Body Formation in Amoebozoa.</title>
        <authorList>
            <person name="Hillmann F."/>
            <person name="Forbes G."/>
            <person name="Novohradska S."/>
            <person name="Ferling I."/>
            <person name="Riege K."/>
            <person name="Groth M."/>
            <person name="Westermann M."/>
            <person name="Marz M."/>
            <person name="Spaller T."/>
            <person name="Winckler T."/>
            <person name="Schaap P."/>
            <person name="Glockner G."/>
        </authorList>
    </citation>
    <scope>NUCLEOTIDE SEQUENCE [LARGE SCALE GENOMIC DNA]</scope>
    <source>
        <strain evidence="2 3">Jena</strain>
    </source>
</reference>
<evidence type="ECO:0000313" key="3">
    <source>
        <dbReference type="Proteomes" id="UP000241769"/>
    </source>
</evidence>
<dbReference type="AlphaFoldDB" id="A0A2P6NPZ5"/>
<proteinExistence type="predicted"/>
<feature type="transmembrane region" description="Helical" evidence="1">
    <location>
        <begin position="339"/>
        <end position="359"/>
    </location>
</feature>
<feature type="transmembrane region" description="Helical" evidence="1">
    <location>
        <begin position="71"/>
        <end position="93"/>
    </location>
</feature>
<name>A0A2P6NPZ5_9EUKA</name>
<sequence>MEHSNTCHPLPQLCRSTSSVSVKSSGLIWLSDTSWLGAMVLAFLELGVNLVSFLAPFLLLPISLLGGEQTFYRLSFVFASFYLVWGLFKFVLGARLTEWSWVFELPLLGVWMVFFWMYLPSDVGIWYSKILEYSGPALLVVEAVQIVRIIMHTSYRLVSNATTEPDRENIIKFILMGGSLFCYLIFGLFAYRLYHHKALTIETATFLTIVVCTIIALTITVVFFVESGSMSDTAMLSVFLIFIVRMTVHYSSDLSTQKLFNGSTQVKSGWNMLNYYAGIGTQQMTISQLFSLDFLAAGFLAIATIFSFPYFSLETEDTTLSSLASEEDEASTRGWQTSVFGSIMTIFYSHIILSLTGIISPSSESTRMIQASIAILYYIYRLYKSSVSDGFKED</sequence>
<comment type="caution">
    <text evidence="2">The sequence shown here is derived from an EMBL/GenBank/DDBJ whole genome shotgun (WGS) entry which is preliminary data.</text>
</comment>
<feature type="transmembrane region" description="Helical" evidence="1">
    <location>
        <begin position="203"/>
        <end position="224"/>
    </location>
</feature>
<feature type="transmembrane region" description="Helical" evidence="1">
    <location>
        <begin position="99"/>
        <end position="118"/>
    </location>
</feature>
<dbReference type="EMBL" id="MDYQ01000036">
    <property type="protein sequence ID" value="PRP86022.1"/>
    <property type="molecule type" value="Genomic_DNA"/>
</dbReference>
<keyword evidence="1" id="KW-0812">Transmembrane</keyword>
<gene>
    <name evidence="2" type="ORF">PROFUN_05793</name>
</gene>
<dbReference type="InParanoid" id="A0A2P6NPZ5"/>
<feature type="transmembrane region" description="Helical" evidence="1">
    <location>
        <begin position="289"/>
        <end position="311"/>
    </location>
</feature>
<evidence type="ECO:0008006" key="4">
    <source>
        <dbReference type="Google" id="ProtNLM"/>
    </source>
</evidence>
<organism evidence="2 3">
    <name type="scientific">Planoprotostelium fungivorum</name>
    <dbReference type="NCBI Taxonomy" id="1890364"/>
    <lineage>
        <taxon>Eukaryota</taxon>
        <taxon>Amoebozoa</taxon>
        <taxon>Evosea</taxon>
        <taxon>Variosea</taxon>
        <taxon>Cavosteliida</taxon>
        <taxon>Cavosteliaceae</taxon>
        <taxon>Planoprotostelium</taxon>
    </lineage>
</organism>
<keyword evidence="3" id="KW-1185">Reference proteome</keyword>
<protein>
    <recommendedName>
        <fullName evidence="4">Transmembrane protein</fullName>
    </recommendedName>
</protein>
<keyword evidence="1" id="KW-0472">Membrane</keyword>
<feature type="transmembrane region" description="Helical" evidence="1">
    <location>
        <begin position="130"/>
        <end position="150"/>
    </location>
</feature>
<feature type="transmembrane region" description="Helical" evidence="1">
    <location>
        <begin position="170"/>
        <end position="191"/>
    </location>
</feature>
<evidence type="ECO:0000313" key="2">
    <source>
        <dbReference type="EMBL" id="PRP86022.1"/>
    </source>
</evidence>
<dbReference type="Proteomes" id="UP000241769">
    <property type="component" value="Unassembled WGS sequence"/>
</dbReference>
<keyword evidence="1" id="KW-1133">Transmembrane helix</keyword>
<feature type="transmembrane region" description="Helical" evidence="1">
    <location>
        <begin position="35"/>
        <end position="59"/>
    </location>
</feature>
<dbReference type="FunCoup" id="A0A2P6NPZ5">
    <property type="interactions" value="19"/>
</dbReference>
<evidence type="ECO:0000256" key="1">
    <source>
        <dbReference type="SAM" id="Phobius"/>
    </source>
</evidence>